<reference evidence="2" key="1">
    <citation type="journal article" date="2014" name="Front. Microbiol.">
        <title>High frequency of phylogenetically diverse reductive dehalogenase-homologous genes in deep subseafloor sedimentary metagenomes.</title>
        <authorList>
            <person name="Kawai M."/>
            <person name="Futagami T."/>
            <person name="Toyoda A."/>
            <person name="Takaki Y."/>
            <person name="Nishi S."/>
            <person name="Hori S."/>
            <person name="Arai W."/>
            <person name="Tsubouchi T."/>
            <person name="Morono Y."/>
            <person name="Uchiyama I."/>
            <person name="Ito T."/>
            <person name="Fujiyama A."/>
            <person name="Inagaki F."/>
            <person name="Takami H."/>
        </authorList>
    </citation>
    <scope>NUCLEOTIDE SEQUENCE</scope>
    <source>
        <strain evidence="2">Expedition CK06-06</strain>
    </source>
</reference>
<dbReference type="AlphaFoldDB" id="X0VE80"/>
<feature type="compositionally biased region" description="Pro residues" evidence="1">
    <location>
        <begin position="1"/>
        <end position="11"/>
    </location>
</feature>
<comment type="caution">
    <text evidence="2">The sequence shown here is derived from an EMBL/GenBank/DDBJ whole genome shotgun (WGS) entry which is preliminary data.</text>
</comment>
<evidence type="ECO:0000256" key="1">
    <source>
        <dbReference type="SAM" id="MobiDB-lite"/>
    </source>
</evidence>
<feature type="non-terminal residue" evidence="2">
    <location>
        <position position="1"/>
    </location>
</feature>
<gene>
    <name evidence="2" type="ORF">S01H1_22015</name>
</gene>
<feature type="region of interest" description="Disordered" evidence="1">
    <location>
        <begin position="52"/>
        <end position="98"/>
    </location>
</feature>
<sequence>GQMAMPLPPAPAEWASGGRMRRTQTTTAVFVPDDPGYTEEVVRPVIETPVAPVPEIPSLGDTFLGTAPADSAKKPPTRRARKQKPRPRPAPEPSVGDEVVSRMLQESGCFEPNPWTEAPADVGCPPAECGPCDPCFSSPWFVGVSGLVMGRDEPNRVWTTYSTADQAIQLMHTNDIGLNWEAGGEITFGRRFCCDAWSVEATYWSLNAFGGFASQTAAGGVST</sequence>
<organism evidence="2">
    <name type="scientific">marine sediment metagenome</name>
    <dbReference type="NCBI Taxonomy" id="412755"/>
    <lineage>
        <taxon>unclassified sequences</taxon>
        <taxon>metagenomes</taxon>
        <taxon>ecological metagenomes</taxon>
    </lineage>
</organism>
<feature type="non-terminal residue" evidence="2">
    <location>
        <position position="223"/>
    </location>
</feature>
<dbReference type="EMBL" id="BARS01012328">
    <property type="protein sequence ID" value="GAF98865.1"/>
    <property type="molecule type" value="Genomic_DNA"/>
</dbReference>
<protein>
    <submittedName>
        <fullName evidence="2">Uncharacterized protein</fullName>
    </submittedName>
</protein>
<feature type="compositionally biased region" description="Basic residues" evidence="1">
    <location>
        <begin position="75"/>
        <end position="87"/>
    </location>
</feature>
<evidence type="ECO:0000313" key="2">
    <source>
        <dbReference type="EMBL" id="GAF98865.1"/>
    </source>
</evidence>
<feature type="region of interest" description="Disordered" evidence="1">
    <location>
        <begin position="1"/>
        <end position="21"/>
    </location>
</feature>
<name>X0VE80_9ZZZZ</name>
<accession>X0VE80</accession>
<proteinExistence type="predicted"/>